<dbReference type="AlphaFoldDB" id="A0A0D0D856"/>
<keyword evidence="2" id="KW-1185">Reference proteome</keyword>
<name>A0A0D0D856_9AGAM</name>
<dbReference type="HOGENOM" id="CLU_096306_3_0_1"/>
<protein>
    <submittedName>
        <fullName evidence="1">Uncharacterized protein</fullName>
    </submittedName>
</protein>
<dbReference type="EMBL" id="KN825210">
    <property type="protein sequence ID" value="KIK93137.1"/>
    <property type="molecule type" value="Genomic_DNA"/>
</dbReference>
<dbReference type="InParanoid" id="A0A0D0D856"/>
<accession>A0A0D0D856</accession>
<gene>
    <name evidence="1" type="ORF">PAXRUDRAFT_89817</name>
</gene>
<reference evidence="1 2" key="1">
    <citation type="submission" date="2014-04" db="EMBL/GenBank/DDBJ databases">
        <authorList>
            <consortium name="DOE Joint Genome Institute"/>
            <person name="Kuo A."/>
            <person name="Kohler A."/>
            <person name="Jargeat P."/>
            <person name="Nagy L.G."/>
            <person name="Floudas D."/>
            <person name="Copeland A."/>
            <person name="Barry K.W."/>
            <person name="Cichocki N."/>
            <person name="Veneault-Fourrey C."/>
            <person name="LaButti K."/>
            <person name="Lindquist E.A."/>
            <person name="Lipzen A."/>
            <person name="Lundell T."/>
            <person name="Morin E."/>
            <person name="Murat C."/>
            <person name="Sun H."/>
            <person name="Tunlid A."/>
            <person name="Henrissat B."/>
            <person name="Grigoriev I.V."/>
            <person name="Hibbett D.S."/>
            <person name="Martin F."/>
            <person name="Nordberg H.P."/>
            <person name="Cantor M.N."/>
            <person name="Hua S.X."/>
        </authorList>
    </citation>
    <scope>NUCLEOTIDE SEQUENCE [LARGE SCALE GENOMIC DNA]</scope>
    <source>
        <strain evidence="1 2">Ve08.2h10</strain>
    </source>
</reference>
<evidence type="ECO:0000313" key="1">
    <source>
        <dbReference type="EMBL" id="KIK93137.1"/>
    </source>
</evidence>
<proteinExistence type="predicted"/>
<dbReference type="Proteomes" id="UP000054538">
    <property type="component" value="Unassembled WGS sequence"/>
</dbReference>
<reference evidence="2" key="2">
    <citation type="submission" date="2015-01" db="EMBL/GenBank/DDBJ databases">
        <title>Evolutionary Origins and Diversification of the Mycorrhizal Mutualists.</title>
        <authorList>
            <consortium name="DOE Joint Genome Institute"/>
            <consortium name="Mycorrhizal Genomics Consortium"/>
            <person name="Kohler A."/>
            <person name="Kuo A."/>
            <person name="Nagy L.G."/>
            <person name="Floudas D."/>
            <person name="Copeland A."/>
            <person name="Barry K.W."/>
            <person name="Cichocki N."/>
            <person name="Veneault-Fourrey C."/>
            <person name="LaButti K."/>
            <person name="Lindquist E.A."/>
            <person name="Lipzen A."/>
            <person name="Lundell T."/>
            <person name="Morin E."/>
            <person name="Murat C."/>
            <person name="Riley R."/>
            <person name="Ohm R."/>
            <person name="Sun H."/>
            <person name="Tunlid A."/>
            <person name="Henrissat B."/>
            <person name="Grigoriev I.V."/>
            <person name="Hibbett D.S."/>
            <person name="Martin F."/>
        </authorList>
    </citation>
    <scope>NUCLEOTIDE SEQUENCE [LARGE SCALE GENOMIC DNA]</scope>
    <source>
        <strain evidence="2">Ve08.2h10</strain>
    </source>
</reference>
<feature type="non-terminal residue" evidence="1">
    <location>
        <position position="1"/>
    </location>
</feature>
<sequence>EDNDEGMIANGVEGWMDKLEELTTQELEQPECTTHPIRLALFKVRELAYKIVHSTTILLPAWQEILKELKLKLTYLPRDIATHWNSMFDMLDYAL</sequence>
<dbReference type="OrthoDB" id="2662702at2759"/>
<feature type="non-terminal residue" evidence="1">
    <location>
        <position position="95"/>
    </location>
</feature>
<organism evidence="1 2">
    <name type="scientific">Paxillus rubicundulus Ve08.2h10</name>
    <dbReference type="NCBI Taxonomy" id="930991"/>
    <lineage>
        <taxon>Eukaryota</taxon>
        <taxon>Fungi</taxon>
        <taxon>Dikarya</taxon>
        <taxon>Basidiomycota</taxon>
        <taxon>Agaricomycotina</taxon>
        <taxon>Agaricomycetes</taxon>
        <taxon>Agaricomycetidae</taxon>
        <taxon>Boletales</taxon>
        <taxon>Paxilineae</taxon>
        <taxon>Paxillaceae</taxon>
        <taxon>Paxillus</taxon>
    </lineage>
</organism>
<evidence type="ECO:0000313" key="2">
    <source>
        <dbReference type="Proteomes" id="UP000054538"/>
    </source>
</evidence>